<evidence type="ECO:0000313" key="2">
    <source>
        <dbReference type="EMBL" id="XCJ73964.1"/>
    </source>
</evidence>
<accession>A0AAU8IZR0</accession>
<dbReference type="AlphaFoldDB" id="A0AAU8IZR0"/>
<gene>
    <name evidence="2" type="ORF">ABII15_30135</name>
</gene>
<dbReference type="KEGG" id="stac:ABII15_30135"/>
<dbReference type="InterPro" id="IPR003018">
    <property type="entry name" value="GAF"/>
</dbReference>
<dbReference type="EMBL" id="CP159534">
    <property type="protein sequence ID" value="XCJ73964.1"/>
    <property type="molecule type" value="Genomic_DNA"/>
</dbReference>
<dbReference type="InterPro" id="IPR029016">
    <property type="entry name" value="GAF-like_dom_sf"/>
</dbReference>
<dbReference type="Pfam" id="PF01590">
    <property type="entry name" value="GAF"/>
    <property type="match status" value="1"/>
</dbReference>
<dbReference type="RefSeq" id="WP_353945412.1">
    <property type="nucleotide sequence ID" value="NZ_CP159534.1"/>
</dbReference>
<feature type="domain" description="GAF" evidence="1">
    <location>
        <begin position="88"/>
        <end position="218"/>
    </location>
</feature>
<dbReference type="Gene3D" id="3.30.450.40">
    <property type="match status" value="1"/>
</dbReference>
<organism evidence="2">
    <name type="scientific">Streptomyces tabacisoli</name>
    <dbReference type="NCBI Taxonomy" id="3156398"/>
    <lineage>
        <taxon>Bacteria</taxon>
        <taxon>Bacillati</taxon>
        <taxon>Actinomycetota</taxon>
        <taxon>Actinomycetes</taxon>
        <taxon>Kitasatosporales</taxon>
        <taxon>Streptomycetaceae</taxon>
        <taxon>Streptomyces</taxon>
    </lineage>
</organism>
<evidence type="ECO:0000259" key="1">
    <source>
        <dbReference type="Pfam" id="PF01590"/>
    </source>
</evidence>
<dbReference type="SUPFAM" id="SSF55781">
    <property type="entry name" value="GAF domain-like"/>
    <property type="match status" value="1"/>
</dbReference>
<protein>
    <submittedName>
        <fullName evidence="2">GAF domain-containing protein</fullName>
    </submittedName>
</protein>
<sequence length="429" mass="46760">MNNDSTIDLARLSAMDVTLAARLLKGVRDATLSGQRPLVRPRPVIGESWRRMLRDGVDPDRDVRRGLLSLDEVEERRQSSPLGPVLPLLREALVEVAEATQHIMVISDADGRILWREGHPAVLRKGDRLGFEVGALWAEHVVGTNGVGTPLVTRRPVQVFSAEHFVESHHGWTCTGAPIKDPRDGRVLGVVDVSGPLETMHPATLSWVTSVARLAEARLRERHVAGLERLRSVAAPLLARMPGRALAVDPYGWPAAVTGMPLPERVALPRHTAEGRCWIPSLGSCQVTALAGGWLLVLADGAPQPLTATRIVLDLSRPRRPSLHVTGGAASWVHELSPRHAELLFLLARQPGGRSAAGLADDLFGDPGRTVTVRAEMSRIRRYLGDLLAHRPYRFQEDAEVRAVLPRDPLDLLPHSTAPAVVRARTPGP</sequence>
<reference evidence="2" key="1">
    <citation type="submission" date="2024-06" db="EMBL/GenBank/DDBJ databases">
        <title>Streptomyces sp. strain HUAS MG91 genome sequences.</title>
        <authorList>
            <person name="Mo P."/>
        </authorList>
    </citation>
    <scope>NUCLEOTIDE SEQUENCE</scope>
    <source>
        <strain evidence="2">HUAS MG91</strain>
    </source>
</reference>
<proteinExistence type="predicted"/>
<name>A0AAU8IZR0_9ACTN</name>